<evidence type="ECO:0000259" key="1">
    <source>
        <dbReference type="Pfam" id="PF08765"/>
    </source>
</evidence>
<dbReference type="Pfam" id="PF08765">
    <property type="entry name" value="Mor"/>
    <property type="match status" value="1"/>
</dbReference>
<dbReference type="NCBIfam" id="NF040785">
    <property type="entry name" value="CD3324_fam"/>
    <property type="match status" value="1"/>
</dbReference>
<accession>A0A7X2Z9S2</accession>
<sequence length="94" mass="10946">MGYKNGKDILPPNLLKQLQDYIQGEIIYVPKKEQTRAGWGENNGTRQTIQRRNHEIYRLYQNGYSVSELIGKFHLSEDSIRKIIVKTRGLAARQ</sequence>
<dbReference type="RefSeq" id="WP_054798707.1">
    <property type="nucleotide sequence ID" value="NZ_JARTHJ010000344.1"/>
</dbReference>
<evidence type="ECO:0000313" key="3">
    <source>
        <dbReference type="Proteomes" id="UP000450917"/>
    </source>
</evidence>
<protein>
    <recommendedName>
        <fullName evidence="1">Mor transcription activator domain-containing protein</fullName>
    </recommendedName>
</protein>
<dbReference type="PANTHER" id="PTHR37812:SF1">
    <property type="entry name" value="MU-LIKE PROPHAGE FLUMU PROTEIN C"/>
    <property type="match status" value="1"/>
</dbReference>
<organism evidence="2 3">
    <name type="scientific">Paenibacillus validus</name>
    <dbReference type="NCBI Taxonomy" id="44253"/>
    <lineage>
        <taxon>Bacteria</taxon>
        <taxon>Bacillati</taxon>
        <taxon>Bacillota</taxon>
        <taxon>Bacilli</taxon>
        <taxon>Bacillales</taxon>
        <taxon>Paenibacillaceae</taxon>
        <taxon>Paenibacillus</taxon>
    </lineage>
</organism>
<name>A0A7X2Z9S2_9BACL</name>
<dbReference type="InterPro" id="IPR014875">
    <property type="entry name" value="Mor_transcription_activator"/>
</dbReference>
<dbReference type="SUPFAM" id="SSF46689">
    <property type="entry name" value="Homeodomain-like"/>
    <property type="match status" value="1"/>
</dbReference>
<dbReference type="EMBL" id="WNZX01000006">
    <property type="protein sequence ID" value="MUG70980.1"/>
    <property type="molecule type" value="Genomic_DNA"/>
</dbReference>
<keyword evidence="3" id="KW-1185">Reference proteome</keyword>
<feature type="domain" description="Mor transcription activator" evidence="1">
    <location>
        <begin position="14"/>
        <end position="90"/>
    </location>
</feature>
<dbReference type="InterPro" id="IPR049739">
    <property type="entry name" value="YraL-like"/>
</dbReference>
<dbReference type="AlphaFoldDB" id="A0A7X2Z9S2"/>
<comment type="caution">
    <text evidence="2">The sequence shown here is derived from an EMBL/GenBank/DDBJ whole genome shotgun (WGS) entry which is preliminary data.</text>
</comment>
<proteinExistence type="predicted"/>
<dbReference type="InterPro" id="IPR052411">
    <property type="entry name" value="c-mor_Regulatory_Protein"/>
</dbReference>
<gene>
    <name evidence="2" type="ORF">GNP93_09840</name>
</gene>
<dbReference type="InterPro" id="IPR009057">
    <property type="entry name" value="Homeodomain-like_sf"/>
</dbReference>
<evidence type="ECO:0000313" key="2">
    <source>
        <dbReference type="EMBL" id="MUG70980.1"/>
    </source>
</evidence>
<dbReference type="Gene3D" id="1.10.10.60">
    <property type="entry name" value="Homeodomain-like"/>
    <property type="match status" value="1"/>
</dbReference>
<dbReference type="PANTHER" id="PTHR37812">
    <property type="entry name" value="MU-LIKE PROPHAGE FLUMU PROTEIN C"/>
    <property type="match status" value="1"/>
</dbReference>
<reference evidence="2 3" key="1">
    <citation type="submission" date="2019-11" db="EMBL/GenBank/DDBJ databases">
        <title>Draft genome sequences of five Paenibacillus species of dairy origin.</title>
        <authorList>
            <person name="Olajide A.M."/>
            <person name="Chen S."/>
            <person name="Lapointe G."/>
        </authorList>
    </citation>
    <scope>NUCLEOTIDE SEQUENCE [LARGE SCALE GENOMIC DNA]</scope>
    <source>
        <strain evidence="2 3">2CS3</strain>
    </source>
</reference>
<dbReference type="Proteomes" id="UP000450917">
    <property type="component" value="Unassembled WGS sequence"/>
</dbReference>